<evidence type="ECO:0000313" key="8">
    <source>
        <dbReference type="Proteomes" id="UP000662857"/>
    </source>
</evidence>
<dbReference type="AlphaFoldDB" id="A0A895YNA9"/>
<accession>A0A895YNA9</accession>
<dbReference type="SUPFAM" id="SSF51905">
    <property type="entry name" value="FAD/NAD(P)-binding domain"/>
    <property type="match status" value="1"/>
</dbReference>
<dbReference type="Gene3D" id="3.50.50.60">
    <property type="entry name" value="FAD/NAD(P)-binding domain"/>
    <property type="match status" value="2"/>
</dbReference>
<dbReference type="GO" id="GO:0016651">
    <property type="term" value="F:oxidoreductase activity, acting on NAD(P)H"/>
    <property type="evidence" value="ECO:0007669"/>
    <property type="project" value="TreeGrafter"/>
</dbReference>
<dbReference type="InterPro" id="IPR036188">
    <property type="entry name" value="FAD/NAD-bd_sf"/>
</dbReference>
<dbReference type="GO" id="GO:0005737">
    <property type="term" value="C:cytoplasm"/>
    <property type="evidence" value="ECO:0007669"/>
    <property type="project" value="TreeGrafter"/>
</dbReference>
<dbReference type="EMBL" id="CP070499">
    <property type="protein sequence ID" value="QSB16186.1"/>
    <property type="molecule type" value="Genomic_DNA"/>
</dbReference>
<dbReference type="PRINTS" id="PR00411">
    <property type="entry name" value="PNDRDTASEI"/>
</dbReference>
<dbReference type="PRINTS" id="PR00368">
    <property type="entry name" value="FADPNR"/>
</dbReference>
<evidence type="ECO:0000259" key="6">
    <source>
        <dbReference type="Pfam" id="PF07992"/>
    </source>
</evidence>
<feature type="compositionally biased region" description="Low complexity" evidence="5">
    <location>
        <begin position="680"/>
        <end position="696"/>
    </location>
</feature>
<dbReference type="Pfam" id="PF07992">
    <property type="entry name" value="Pyr_redox_2"/>
    <property type="match status" value="1"/>
</dbReference>
<feature type="compositionally biased region" description="Basic and acidic residues" evidence="5">
    <location>
        <begin position="533"/>
        <end position="581"/>
    </location>
</feature>
<dbReference type="RefSeq" id="WP_239678391.1">
    <property type="nucleotide sequence ID" value="NZ_CP070499.1"/>
</dbReference>
<keyword evidence="4" id="KW-0560">Oxidoreductase</keyword>
<evidence type="ECO:0000313" key="7">
    <source>
        <dbReference type="EMBL" id="QSB16186.1"/>
    </source>
</evidence>
<dbReference type="InterPro" id="IPR016156">
    <property type="entry name" value="FAD/NAD-linked_Rdtase_dimer_sf"/>
</dbReference>
<evidence type="ECO:0000256" key="1">
    <source>
        <dbReference type="ARBA" id="ARBA00001974"/>
    </source>
</evidence>
<dbReference type="SUPFAM" id="SSF55424">
    <property type="entry name" value="FAD/NAD-linked reductases, dimerisation (C-terminal) domain"/>
    <property type="match status" value="1"/>
</dbReference>
<dbReference type="InterPro" id="IPR023753">
    <property type="entry name" value="FAD/NAD-binding_dom"/>
</dbReference>
<keyword evidence="3" id="KW-0274">FAD</keyword>
<sequence>MTRFRGNWETGQRRSLRRVLVVGAGRAGVAAAEELRRQGFGGEVLIMSDEPEAPYDRPSCSKGLLTGHKRPADAKMPMGDDLALQWLMGRKAAHLDPERRVVTADTDEEFSYDGLVIATGARPVWPKEWPLKGEEGLYTLHGIKDAWQLRKALQRAKKVVVVGGGLTGCEVAYSVRKMARECVLVNTQAHVMGKTLGDAVGEYVTEEVIRDGVDLRANRRVKGVERYKRGWVVVLDDGSEIETDVVVATIGERPDTKWLADSGYDISDGVLCDENLRVVGGEDVVAAGTIARWPNLRYRSEPRRVGQWIMALEQGRAAASSLLGSDHPSRPAALVPRYWSEQFGLRIQVCGEVATGDDIEVSVEQRRGGNKNVARNGVIVHYHKRGEQVGVAAVNMLKAFTTVAREMLAAPAQLAEPPKLSPPAPPRRAVTARMIEAAPAEPPARHTIDVPASAVRDVSYEPYAPAYARSGGGGRRAAGDQLALPAGRRRRAEPAPEPVAHTPAEYRPRRAAAGHPPPGERRGYPEPPYPEPRYQEPRFPEPRYPEPRYPEPRYQEPRFQEPRFQEPRYSEAPRGRSRHPEPAYPEPAYPDRYYPDAPYRGSPRRQSIDPREPAKAGPPPGRRRELAAAPHRGPVPQATPERQPAYPDYRPEPGFGPGGYGPPGYGEAGYGEAGYGPPGYSGEPGYRPPGYGSGPEQASPHYPRDPQTLGYDGHDPGYEHRHHQASYPAEPDYPQPAYPGYGPPEPYPGYGPADEPPGRWRPAADYPVSPAVQPMRPVSSSPRPVSPGRSGGPRDRFTTEFAAVR</sequence>
<keyword evidence="8" id="KW-1185">Reference proteome</keyword>
<dbReference type="KEGG" id="nhy:JQS43_07770"/>
<dbReference type="Proteomes" id="UP000662857">
    <property type="component" value="Chromosome"/>
</dbReference>
<dbReference type="Gene3D" id="3.30.390.30">
    <property type="match status" value="1"/>
</dbReference>
<feature type="domain" description="FAD/NAD(P)-binding" evidence="6">
    <location>
        <begin position="18"/>
        <end position="315"/>
    </location>
</feature>
<proteinExistence type="predicted"/>
<reference evidence="7" key="1">
    <citation type="submission" date="2021-02" db="EMBL/GenBank/DDBJ databases">
        <title>Natrosporangium hydrolyticum gen. nov., sp. nov, a haloalkaliphilic actinobacterium from a soda solonchak soil.</title>
        <authorList>
            <person name="Sorokin D.Y."/>
            <person name="Khijniak T.V."/>
            <person name="Zakharycheva A.P."/>
            <person name="Boueva O.V."/>
            <person name="Ariskina E.V."/>
            <person name="Hahnke R.L."/>
            <person name="Bunk B."/>
            <person name="Sproer C."/>
            <person name="Schumann P."/>
            <person name="Evtushenko L.I."/>
            <person name="Kublanov I.V."/>
        </authorList>
    </citation>
    <scope>NUCLEOTIDE SEQUENCE</scope>
    <source>
        <strain evidence="7">DSM 106523</strain>
    </source>
</reference>
<comment type="cofactor">
    <cofactor evidence="1">
        <name>FAD</name>
        <dbReference type="ChEBI" id="CHEBI:57692"/>
    </cofactor>
</comment>
<evidence type="ECO:0000256" key="4">
    <source>
        <dbReference type="ARBA" id="ARBA00023002"/>
    </source>
</evidence>
<name>A0A895YNA9_9ACTN</name>
<keyword evidence="2" id="KW-0285">Flavoprotein</keyword>
<gene>
    <name evidence="7" type="ORF">JQS43_07770</name>
</gene>
<dbReference type="PANTHER" id="PTHR43557:SF2">
    <property type="entry name" value="RIESKE DOMAIN-CONTAINING PROTEIN-RELATED"/>
    <property type="match status" value="1"/>
</dbReference>
<protein>
    <submittedName>
        <fullName evidence="7">FAD-dependent oxidoreductase</fullName>
    </submittedName>
</protein>
<organism evidence="7 8">
    <name type="scientific">Natronosporangium hydrolyticum</name>
    <dbReference type="NCBI Taxonomy" id="2811111"/>
    <lineage>
        <taxon>Bacteria</taxon>
        <taxon>Bacillati</taxon>
        <taxon>Actinomycetota</taxon>
        <taxon>Actinomycetes</taxon>
        <taxon>Micromonosporales</taxon>
        <taxon>Micromonosporaceae</taxon>
        <taxon>Natronosporangium</taxon>
    </lineage>
</organism>
<evidence type="ECO:0000256" key="5">
    <source>
        <dbReference type="SAM" id="MobiDB-lite"/>
    </source>
</evidence>
<dbReference type="PANTHER" id="PTHR43557">
    <property type="entry name" value="APOPTOSIS-INDUCING FACTOR 1"/>
    <property type="match status" value="1"/>
</dbReference>
<feature type="region of interest" description="Disordered" evidence="5">
    <location>
        <begin position="467"/>
        <end position="805"/>
    </location>
</feature>
<dbReference type="InterPro" id="IPR050446">
    <property type="entry name" value="FAD-oxidoreductase/Apoptosis"/>
</dbReference>
<evidence type="ECO:0000256" key="3">
    <source>
        <dbReference type="ARBA" id="ARBA00022827"/>
    </source>
</evidence>
<evidence type="ECO:0000256" key="2">
    <source>
        <dbReference type="ARBA" id="ARBA00022630"/>
    </source>
</evidence>
<feature type="compositionally biased region" description="Pro residues" evidence="5">
    <location>
        <begin position="731"/>
        <end position="749"/>
    </location>
</feature>
<feature type="compositionally biased region" description="Low complexity" evidence="5">
    <location>
        <begin position="590"/>
        <end position="600"/>
    </location>
</feature>
<feature type="compositionally biased region" description="Gly residues" evidence="5">
    <location>
        <begin position="655"/>
        <end position="679"/>
    </location>
</feature>
<feature type="compositionally biased region" description="Low complexity" evidence="5">
    <location>
        <begin position="776"/>
        <end position="788"/>
    </location>
</feature>